<keyword evidence="1 3" id="KW-0963">Cytoplasm</keyword>
<dbReference type="GO" id="GO:0097163">
    <property type="term" value="F:sulfur carrier activity"/>
    <property type="evidence" value="ECO:0007669"/>
    <property type="project" value="UniProtKB-UniRule"/>
</dbReference>
<dbReference type="SUPFAM" id="SSF53927">
    <property type="entry name" value="Cytidine deaminase-like"/>
    <property type="match status" value="1"/>
</dbReference>
<dbReference type="EMBL" id="BMKK01000010">
    <property type="protein sequence ID" value="GGD74149.1"/>
    <property type="molecule type" value="Genomic_DNA"/>
</dbReference>
<dbReference type="Gene3D" id="3.40.140.10">
    <property type="entry name" value="Cytidine Deaminase, domain 2"/>
    <property type="match status" value="1"/>
</dbReference>
<feature type="active site" description="Cysteine persulfide intermediate" evidence="3">
    <location>
        <position position="121"/>
    </location>
</feature>
<evidence type="ECO:0000256" key="3">
    <source>
        <dbReference type="HAMAP-Rule" id="MF_00187"/>
    </source>
</evidence>
<reference evidence="4" key="2">
    <citation type="submission" date="2020-09" db="EMBL/GenBank/DDBJ databases">
        <authorList>
            <person name="Sun Q."/>
            <person name="Zhou Y."/>
        </authorList>
    </citation>
    <scope>NUCLEOTIDE SEQUENCE</scope>
    <source>
        <strain evidence="4">CGMCC 1.15958</strain>
    </source>
</reference>
<dbReference type="HAMAP" id="MF_00187">
    <property type="entry name" value="FdhD"/>
    <property type="match status" value="1"/>
</dbReference>
<dbReference type="GO" id="GO:0005737">
    <property type="term" value="C:cytoplasm"/>
    <property type="evidence" value="ECO:0007669"/>
    <property type="project" value="UniProtKB-SubCell"/>
</dbReference>
<comment type="function">
    <text evidence="3">Required for formate dehydrogenase (FDH) activity. Acts as a sulfur carrier protein that transfers sulfur from IscS to the molybdenum cofactor prior to its insertion into FDH.</text>
</comment>
<evidence type="ECO:0000313" key="4">
    <source>
        <dbReference type="EMBL" id="GGD74149.1"/>
    </source>
</evidence>
<dbReference type="GO" id="GO:0016783">
    <property type="term" value="F:sulfurtransferase activity"/>
    <property type="evidence" value="ECO:0007669"/>
    <property type="project" value="InterPro"/>
</dbReference>
<dbReference type="InterPro" id="IPR003786">
    <property type="entry name" value="FdhD"/>
</dbReference>
<name>A0A917DW32_9BACT</name>
<keyword evidence="2 3" id="KW-0501">Molybdenum cofactor biosynthesis</keyword>
<comment type="caution">
    <text evidence="3">Lacks conserved residue(s) required for the propagation of feature annotation.</text>
</comment>
<keyword evidence="5" id="KW-1185">Reference proteome</keyword>
<comment type="subcellular location">
    <subcellularLocation>
        <location evidence="3">Cytoplasm</location>
    </subcellularLocation>
</comment>
<protein>
    <recommendedName>
        <fullName evidence="3">Sulfur carrier protein FdhD</fullName>
    </recommendedName>
</protein>
<dbReference type="PANTHER" id="PTHR30592">
    <property type="entry name" value="FORMATE DEHYDROGENASE"/>
    <property type="match status" value="1"/>
</dbReference>
<evidence type="ECO:0000256" key="2">
    <source>
        <dbReference type="ARBA" id="ARBA00023150"/>
    </source>
</evidence>
<sequence>MYGIKSFEIKKIGAKSVEKIPDLVAWEEPLEIRLGFGEMENRQQKSISVTMRTPTGHDFELALGFLFTEGIIAKLDDILSIRYCVDAGRQAQENIVRVELKPSIEVDLSKVERNFYATSSCGVCGKASIESIQQHCKILSSDDFKVPASYIQSLLNILKEKQVFFKHTGGLHAALIINPQPTHQTALKGSKEKIADYASSPLGAGGRCREDIGRHNALDKVIGAAFQANLLPLKNNILVMSSRASFEIIQKAAAAQIPIVACVGAPSSLAIETAQDFGVTLIGFLRNDGFNVYAHEERIISSCE</sequence>
<evidence type="ECO:0000313" key="5">
    <source>
        <dbReference type="Proteomes" id="UP000609064"/>
    </source>
</evidence>
<dbReference type="Pfam" id="PF02634">
    <property type="entry name" value="FdhD-NarQ"/>
    <property type="match status" value="2"/>
</dbReference>
<dbReference type="Gene3D" id="3.10.20.10">
    <property type="match status" value="1"/>
</dbReference>
<evidence type="ECO:0000256" key="1">
    <source>
        <dbReference type="ARBA" id="ARBA00022490"/>
    </source>
</evidence>
<dbReference type="AlphaFoldDB" id="A0A917DW32"/>
<dbReference type="RefSeq" id="WP_188769226.1">
    <property type="nucleotide sequence ID" value="NZ_BMKK01000010.1"/>
</dbReference>
<comment type="caution">
    <text evidence="4">The sequence shown here is derived from an EMBL/GenBank/DDBJ whole genome shotgun (WGS) entry which is preliminary data.</text>
</comment>
<dbReference type="InterPro" id="IPR016193">
    <property type="entry name" value="Cytidine_deaminase-like"/>
</dbReference>
<dbReference type="PANTHER" id="PTHR30592:SF1">
    <property type="entry name" value="SULFUR CARRIER PROTEIN FDHD"/>
    <property type="match status" value="1"/>
</dbReference>
<dbReference type="Proteomes" id="UP000609064">
    <property type="component" value="Unassembled WGS sequence"/>
</dbReference>
<proteinExistence type="inferred from homology"/>
<gene>
    <name evidence="3 4" type="primary">fdhD</name>
    <name evidence="4" type="ORF">GCM10011514_42830</name>
</gene>
<dbReference type="PIRSF" id="PIRSF015626">
    <property type="entry name" value="FdhD"/>
    <property type="match status" value="1"/>
</dbReference>
<comment type="similarity">
    <text evidence="3">Belongs to the FdhD family.</text>
</comment>
<organism evidence="4 5">
    <name type="scientific">Emticicia aquatilis</name>
    <dbReference type="NCBI Taxonomy" id="1537369"/>
    <lineage>
        <taxon>Bacteria</taxon>
        <taxon>Pseudomonadati</taxon>
        <taxon>Bacteroidota</taxon>
        <taxon>Cytophagia</taxon>
        <taxon>Cytophagales</taxon>
        <taxon>Leadbetterellaceae</taxon>
        <taxon>Emticicia</taxon>
    </lineage>
</organism>
<reference evidence="4" key="1">
    <citation type="journal article" date="2014" name="Int. J. Syst. Evol. Microbiol.">
        <title>Complete genome sequence of Corynebacterium casei LMG S-19264T (=DSM 44701T), isolated from a smear-ripened cheese.</title>
        <authorList>
            <consortium name="US DOE Joint Genome Institute (JGI-PGF)"/>
            <person name="Walter F."/>
            <person name="Albersmeier A."/>
            <person name="Kalinowski J."/>
            <person name="Ruckert C."/>
        </authorList>
    </citation>
    <scope>NUCLEOTIDE SEQUENCE</scope>
    <source>
        <strain evidence="4">CGMCC 1.15958</strain>
    </source>
</reference>
<accession>A0A917DW32</accession>
<dbReference type="GO" id="GO:0006777">
    <property type="term" value="P:Mo-molybdopterin cofactor biosynthetic process"/>
    <property type="evidence" value="ECO:0007669"/>
    <property type="project" value="UniProtKB-UniRule"/>
</dbReference>